<reference evidence="3" key="1">
    <citation type="journal article" date="2014" name="Int. J. Syst. Evol. Microbiol.">
        <title>Complete genome sequence of Corynebacterium casei LMG S-19264T (=DSM 44701T), isolated from a smear-ripened cheese.</title>
        <authorList>
            <consortium name="US DOE Joint Genome Institute (JGI-PGF)"/>
            <person name="Walter F."/>
            <person name="Albersmeier A."/>
            <person name="Kalinowski J."/>
            <person name="Ruckert C."/>
        </authorList>
    </citation>
    <scope>NUCLEOTIDE SEQUENCE</scope>
    <source>
        <strain evidence="3">CGMCC 4.7138</strain>
    </source>
</reference>
<dbReference type="Pfam" id="PF00561">
    <property type="entry name" value="Abhydrolase_1"/>
    <property type="match status" value="1"/>
</dbReference>
<dbReference type="InterPro" id="IPR050266">
    <property type="entry name" value="AB_hydrolase_sf"/>
</dbReference>
<dbReference type="GO" id="GO:0003824">
    <property type="term" value="F:catalytic activity"/>
    <property type="evidence" value="ECO:0007669"/>
    <property type="project" value="UniProtKB-ARBA"/>
</dbReference>
<dbReference type="InterPro" id="IPR000073">
    <property type="entry name" value="AB_hydrolase_1"/>
</dbReference>
<accession>A0A8H9H5Q9</accession>
<name>A0A8H9H5Q9_9ACTN</name>
<feature type="region of interest" description="Disordered" evidence="1">
    <location>
        <begin position="1"/>
        <end position="21"/>
    </location>
</feature>
<dbReference type="InterPro" id="IPR029058">
    <property type="entry name" value="AB_hydrolase_fold"/>
</dbReference>
<dbReference type="PANTHER" id="PTHR43798:SF33">
    <property type="entry name" value="HYDROLASE, PUTATIVE (AFU_ORTHOLOGUE AFUA_2G14860)-RELATED"/>
    <property type="match status" value="1"/>
</dbReference>
<comment type="caution">
    <text evidence="3">The sequence shown here is derived from an EMBL/GenBank/DDBJ whole genome shotgun (WGS) entry which is preliminary data.</text>
</comment>
<dbReference type="EMBL" id="BMMN01000007">
    <property type="protein sequence ID" value="GGO17348.1"/>
    <property type="molecule type" value="Genomic_DNA"/>
</dbReference>
<gene>
    <name evidence="3" type="ORF">GCM10011574_40820</name>
</gene>
<organism evidence="3 4">
    <name type="scientific">Microbispora bryophytorum</name>
    <dbReference type="NCBI Taxonomy" id="1460882"/>
    <lineage>
        <taxon>Bacteria</taxon>
        <taxon>Bacillati</taxon>
        <taxon>Actinomycetota</taxon>
        <taxon>Actinomycetes</taxon>
        <taxon>Streptosporangiales</taxon>
        <taxon>Streptosporangiaceae</taxon>
        <taxon>Microbispora</taxon>
    </lineage>
</organism>
<reference evidence="3" key="2">
    <citation type="submission" date="2020-09" db="EMBL/GenBank/DDBJ databases">
        <authorList>
            <person name="Sun Q."/>
            <person name="Zhou Y."/>
        </authorList>
    </citation>
    <scope>NUCLEOTIDE SEQUENCE</scope>
    <source>
        <strain evidence="3">CGMCC 4.7138</strain>
    </source>
</reference>
<dbReference type="PANTHER" id="PTHR43798">
    <property type="entry name" value="MONOACYLGLYCEROL LIPASE"/>
    <property type="match status" value="1"/>
</dbReference>
<dbReference type="AlphaFoldDB" id="A0A8H9H5Q9"/>
<evidence type="ECO:0000313" key="3">
    <source>
        <dbReference type="EMBL" id="GGO17348.1"/>
    </source>
</evidence>
<dbReference type="Gene3D" id="3.40.50.1820">
    <property type="entry name" value="alpha/beta hydrolase"/>
    <property type="match status" value="1"/>
</dbReference>
<keyword evidence="4" id="KW-1185">Reference proteome</keyword>
<feature type="domain" description="AB hydrolase-1" evidence="2">
    <location>
        <begin position="47"/>
        <end position="292"/>
    </location>
</feature>
<protein>
    <recommendedName>
        <fullName evidence="2">AB hydrolase-1 domain-containing protein</fullName>
    </recommendedName>
</protein>
<dbReference type="SUPFAM" id="SSF53474">
    <property type="entry name" value="alpha/beta-Hydrolases"/>
    <property type="match status" value="1"/>
</dbReference>
<sequence length="316" mass="34481">MVDKHEANRGGRVGVEPIPPWPGQLIDMGDARIHVRTTPKGPPETAVFVHGLAGSATNWTDLMGELSDEVRGVAVDLPGAGHSPEPADGDYSVPAHARALVRVVEALGEGPVHLFGNSMGGAVSVRVAATRPDLVRSLTLVSPALPDLLPRYGPARIAMSATPRLGELAVRWLGALPPERRAQATFSMCYADSGRVHPERLHEAIEELRHRDALPHAGAAMVGCARAIVREYFRVGPDNLWRQAERVRAPTLVVYGLRDRLVHARMAHRAGRVFRDVRLVTLPHAGHVAQMEYPELVAREARRLLAYTRTPLRRTA</sequence>
<dbReference type="Proteomes" id="UP000653480">
    <property type="component" value="Unassembled WGS sequence"/>
</dbReference>
<proteinExistence type="predicted"/>
<dbReference type="PRINTS" id="PR00111">
    <property type="entry name" value="ABHYDROLASE"/>
</dbReference>
<dbReference type="GO" id="GO:0016020">
    <property type="term" value="C:membrane"/>
    <property type="evidence" value="ECO:0007669"/>
    <property type="project" value="TreeGrafter"/>
</dbReference>
<evidence type="ECO:0000259" key="2">
    <source>
        <dbReference type="Pfam" id="PF00561"/>
    </source>
</evidence>
<evidence type="ECO:0000313" key="4">
    <source>
        <dbReference type="Proteomes" id="UP000653480"/>
    </source>
</evidence>
<evidence type="ECO:0000256" key="1">
    <source>
        <dbReference type="SAM" id="MobiDB-lite"/>
    </source>
</evidence>